<evidence type="ECO:0000313" key="2">
    <source>
        <dbReference type="EMBL" id="EAV40733.1"/>
    </source>
</evidence>
<dbReference type="EMBL" id="AAUW01000027">
    <property type="protein sequence ID" value="EAV40688.1"/>
    <property type="molecule type" value="Genomic_DNA"/>
</dbReference>
<name>A0P2N5_ROSAI</name>
<dbReference type="EMBL" id="AAUW01000027">
    <property type="protein sequence ID" value="EAV40733.1"/>
    <property type="molecule type" value="Genomic_DNA"/>
</dbReference>
<reference evidence="1 3" key="1">
    <citation type="submission" date="2006-05" db="EMBL/GenBank/DDBJ databases">
        <authorList>
            <person name="King G."/>
            <person name="Ferriera S."/>
            <person name="Johnson J."/>
            <person name="Kravitz S."/>
            <person name="Beeson K."/>
            <person name="Sutton G."/>
            <person name="Rogers Y.-H."/>
            <person name="Friedman R."/>
            <person name="Frazier M."/>
            <person name="Venter J.C."/>
        </authorList>
    </citation>
    <scope>NUCLEOTIDE SEQUENCE [LARGE SCALE GENOMIC DNA]</scope>
    <source>
        <strain evidence="3">ATCC 25650 / DSM 13394 / JCM 20685 / NBRC 16684 / NCIMB 2208 / IAM 12614 / B1</strain>
        <strain evidence="1">IAM 12614</strain>
    </source>
</reference>
<proteinExistence type="predicted"/>
<dbReference type="AlphaFoldDB" id="A0P2N5"/>
<sequence length="39" mass="4370">MDAFLLGLFVPEHFIELAKRPEADVLNPVPAMICFPVQT</sequence>
<accession>A0P2N5</accession>
<evidence type="ECO:0000313" key="3">
    <source>
        <dbReference type="Proteomes" id="UP000004848"/>
    </source>
</evidence>
<dbReference type="Proteomes" id="UP000004848">
    <property type="component" value="Unassembled WGS sequence"/>
</dbReference>
<comment type="caution">
    <text evidence="1">The sequence shown here is derived from an EMBL/GenBank/DDBJ whole genome shotgun (WGS) entry which is preliminary data.</text>
</comment>
<evidence type="ECO:0000313" key="1">
    <source>
        <dbReference type="EMBL" id="EAV40688.1"/>
    </source>
</evidence>
<gene>
    <name evidence="1" type="ORF">SIAM614_00562</name>
    <name evidence="2" type="ORF">SIAM614_00787</name>
</gene>
<organism evidence="1 3">
    <name type="scientific">Roseibium aggregatum (strain ATCC 25650 / DSM 13394 / JCM 20685 / NBRC 16684 / NCIMB 2208 / IAM 12614 / B1)</name>
    <name type="common">Stappia aggregata</name>
    <dbReference type="NCBI Taxonomy" id="384765"/>
    <lineage>
        <taxon>Bacteria</taxon>
        <taxon>Pseudomonadati</taxon>
        <taxon>Pseudomonadota</taxon>
        <taxon>Alphaproteobacteria</taxon>
        <taxon>Hyphomicrobiales</taxon>
        <taxon>Stappiaceae</taxon>
        <taxon>Roseibium</taxon>
    </lineage>
</organism>
<protein>
    <submittedName>
        <fullName evidence="1">Uncharacterized protein</fullName>
    </submittedName>
</protein>